<dbReference type="Pfam" id="PF04402">
    <property type="entry name" value="SIMPL"/>
    <property type="match status" value="1"/>
</dbReference>
<feature type="signal peptide" evidence="1">
    <location>
        <begin position="1"/>
        <end position="15"/>
    </location>
</feature>
<sequence>MFALAIASLSGTAMADNASVGRSISVVGQGEATGQPDQAQVNAGVQTQAATVAEASRENQEIVERIMQALDKSGIDKKDIQTTNYSIWPEQRHDPRGNGEVAVTGYNVNNIVNVTISDVDKVGAVLAALTDAGANSVHGISFGVKDTAALEQGARAAAMADARNRAEALADLAGVKLGEVQSISMSLGGGYPMPMMGGARFAMAEASAVPGISPGQLSVSVQVQVTYAIR</sequence>
<dbReference type="EMBL" id="CP016268">
    <property type="protein sequence ID" value="ANO52559.1"/>
    <property type="molecule type" value="Genomic_DNA"/>
</dbReference>
<dbReference type="InterPro" id="IPR052022">
    <property type="entry name" value="26kDa_periplasmic_antigen"/>
</dbReference>
<reference evidence="2 3" key="1">
    <citation type="submission" date="2016-06" db="EMBL/GenBank/DDBJ databases">
        <title>Complete genome sequence of a deep-branching marine Gamma Proteobacterium Woeseia oceani type strain XK5.</title>
        <authorList>
            <person name="Mu D."/>
            <person name="Du Z."/>
        </authorList>
    </citation>
    <scope>NUCLEOTIDE SEQUENCE [LARGE SCALE GENOMIC DNA]</scope>
    <source>
        <strain evidence="2 3">XK5</strain>
    </source>
</reference>
<dbReference type="Gene3D" id="3.30.70.2970">
    <property type="entry name" value="Protein of unknown function (DUF541), domain 2"/>
    <property type="match status" value="1"/>
</dbReference>
<dbReference type="PANTHER" id="PTHR34387:SF1">
    <property type="entry name" value="PERIPLASMIC IMMUNOGENIC PROTEIN"/>
    <property type="match status" value="1"/>
</dbReference>
<dbReference type="KEGG" id="woc:BA177_16425"/>
<dbReference type="AlphaFoldDB" id="A0A193LJI5"/>
<keyword evidence="1" id="KW-0732">Signal</keyword>
<name>A0A193LJI5_9GAMM</name>
<dbReference type="Gene3D" id="3.30.110.170">
    <property type="entry name" value="Protein of unknown function (DUF541), domain 1"/>
    <property type="match status" value="1"/>
</dbReference>
<keyword evidence="3" id="KW-1185">Reference proteome</keyword>
<evidence type="ECO:0000256" key="1">
    <source>
        <dbReference type="SAM" id="SignalP"/>
    </source>
</evidence>
<dbReference type="InterPro" id="IPR007497">
    <property type="entry name" value="SIMPL/DUF541"/>
</dbReference>
<evidence type="ECO:0000313" key="2">
    <source>
        <dbReference type="EMBL" id="ANO52559.1"/>
    </source>
</evidence>
<dbReference type="PANTHER" id="PTHR34387">
    <property type="entry name" value="SLR1258 PROTEIN"/>
    <property type="match status" value="1"/>
</dbReference>
<evidence type="ECO:0008006" key="4">
    <source>
        <dbReference type="Google" id="ProtNLM"/>
    </source>
</evidence>
<accession>A0A193LJI5</accession>
<gene>
    <name evidence="2" type="ORF">BA177_16425</name>
</gene>
<dbReference type="Proteomes" id="UP000092695">
    <property type="component" value="Chromosome"/>
</dbReference>
<dbReference type="STRING" id="1548547.BA177_16425"/>
<organism evidence="2 3">
    <name type="scientific">Woeseia oceani</name>
    <dbReference type="NCBI Taxonomy" id="1548547"/>
    <lineage>
        <taxon>Bacteria</taxon>
        <taxon>Pseudomonadati</taxon>
        <taxon>Pseudomonadota</taxon>
        <taxon>Gammaproteobacteria</taxon>
        <taxon>Woeseiales</taxon>
        <taxon>Woeseiaceae</taxon>
        <taxon>Woeseia</taxon>
    </lineage>
</organism>
<protein>
    <recommendedName>
        <fullName evidence="4">SIMPL domain-containing protein</fullName>
    </recommendedName>
</protein>
<proteinExistence type="predicted"/>
<evidence type="ECO:0000313" key="3">
    <source>
        <dbReference type="Proteomes" id="UP000092695"/>
    </source>
</evidence>
<feature type="chain" id="PRO_5012881769" description="SIMPL domain-containing protein" evidence="1">
    <location>
        <begin position="16"/>
        <end position="230"/>
    </location>
</feature>
<dbReference type="GO" id="GO:0006974">
    <property type="term" value="P:DNA damage response"/>
    <property type="evidence" value="ECO:0007669"/>
    <property type="project" value="TreeGrafter"/>
</dbReference>